<reference evidence="1" key="1">
    <citation type="submission" date="2020-04" db="EMBL/GenBank/DDBJ databases">
        <authorList>
            <person name="Hogendoorn C."/>
        </authorList>
    </citation>
    <scope>NUCLEOTIDE SEQUENCE</scope>
    <source>
        <strain evidence="1">FAVT5</strain>
    </source>
</reference>
<evidence type="ECO:0000313" key="2">
    <source>
        <dbReference type="Proteomes" id="UP000501793"/>
    </source>
</evidence>
<organism evidence="1 2">
    <name type="scientific">Kyrpidia spormannii</name>
    <dbReference type="NCBI Taxonomy" id="2055160"/>
    <lineage>
        <taxon>Bacteria</taxon>
        <taxon>Bacillati</taxon>
        <taxon>Bacillota</taxon>
        <taxon>Bacilli</taxon>
        <taxon>Bacillales</taxon>
        <taxon>Alicyclobacillaceae</taxon>
        <taxon>Kyrpidia</taxon>
    </lineage>
</organism>
<dbReference type="Proteomes" id="UP000501793">
    <property type="component" value="Chromosome"/>
</dbReference>
<keyword evidence="2" id="KW-1185">Reference proteome</keyword>
<accession>A0ACA8Z5K2</accession>
<gene>
    <name evidence="1" type="ORF">FAVT5_0452</name>
</gene>
<proteinExistence type="predicted"/>
<evidence type="ECO:0000313" key="1">
    <source>
        <dbReference type="EMBL" id="CAB3389629.1"/>
    </source>
</evidence>
<protein>
    <submittedName>
        <fullName evidence="1">Uncharacterized protein</fullName>
    </submittedName>
</protein>
<name>A0ACA8Z5K2_9BACL</name>
<sequence>MVSRLVTHRHVRILETRFQAGRQMWGTLLGEAMKRTAFPQTAPYLYTLPTNLPSTATRCPFFTTA</sequence>
<dbReference type="EMBL" id="LR792684">
    <property type="protein sequence ID" value="CAB3389629.1"/>
    <property type="molecule type" value="Genomic_DNA"/>
</dbReference>